<dbReference type="PIRSF" id="PIRSF037395">
    <property type="entry name" value="UCP037395_ABCper"/>
    <property type="match status" value="1"/>
</dbReference>
<feature type="transmembrane region" description="Helical" evidence="1">
    <location>
        <begin position="91"/>
        <end position="109"/>
    </location>
</feature>
<gene>
    <name evidence="2" type="ORF">BN381_330112</name>
</gene>
<dbReference type="AlphaFoldDB" id="R4Z601"/>
<evidence type="ECO:0000313" key="2">
    <source>
        <dbReference type="EMBL" id="CCM64127.1"/>
    </source>
</evidence>
<feature type="transmembrane region" description="Helical" evidence="1">
    <location>
        <begin position="66"/>
        <end position="85"/>
    </location>
</feature>
<dbReference type="HOGENOM" id="CLU_052659_0_0_11"/>
<dbReference type="OrthoDB" id="5185518at2"/>
<dbReference type="eggNOG" id="COG1122">
    <property type="taxonomic scope" value="Bacteria"/>
</dbReference>
<feature type="transmembrane region" description="Helical" evidence="1">
    <location>
        <begin position="121"/>
        <end position="150"/>
    </location>
</feature>
<proteinExistence type="predicted"/>
<comment type="caution">
    <text evidence="2">The sequence shown here is derived from an EMBL/GenBank/DDBJ whole genome shotgun (WGS) entry which is preliminary data.</text>
</comment>
<feature type="transmembrane region" description="Helical" evidence="1">
    <location>
        <begin position="28"/>
        <end position="45"/>
    </location>
</feature>
<keyword evidence="3" id="KW-1185">Reference proteome</keyword>
<dbReference type="Proteomes" id="UP000018291">
    <property type="component" value="Unassembled WGS sequence"/>
</dbReference>
<protein>
    <submittedName>
        <fullName evidence="2">Putative integral membrane protein</fullName>
    </submittedName>
</protein>
<reference evidence="2 3" key="1">
    <citation type="journal article" date="2013" name="ISME J.">
        <title>Metabolic model for the filamentous 'Candidatus Microthrix parvicella' based on genomic and metagenomic analyses.</title>
        <authorList>
            <person name="Jon McIlroy S."/>
            <person name="Kristiansen R."/>
            <person name="Albertsen M."/>
            <person name="Michael Karst S."/>
            <person name="Rossetti S."/>
            <person name="Lund Nielsen J."/>
            <person name="Tandoi V."/>
            <person name="James Seviour R."/>
            <person name="Nielsen P.H."/>
        </authorList>
    </citation>
    <scope>NUCLEOTIDE SEQUENCE [LARGE SCALE GENOMIC DNA]</scope>
    <source>
        <strain evidence="2 3">RN1</strain>
    </source>
</reference>
<dbReference type="RefSeq" id="WP_012227730.1">
    <property type="nucleotide sequence ID" value="NZ_HG422565.1"/>
</dbReference>
<dbReference type="InterPro" id="IPR017196">
    <property type="entry name" value="ECF_substrate-spec_UCP037395"/>
</dbReference>
<accession>R4Z601</accession>
<dbReference type="Gene3D" id="1.10.1760.20">
    <property type="match status" value="1"/>
</dbReference>
<keyword evidence="1" id="KW-0812">Transmembrane</keyword>
<evidence type="ECO:0000256" key="1">
    <source>
        <dbReference type="SAM" id="Phobius"/>
    </source>
</evidence>
<keyword evidence="1" id="KW-0472">Membrane</keyword>
<evidence type="ECO:0000313" key="3">
    <source>
        <dbReference type="Proteomes" id="UP000018291"/>
    </source>
</evidence>
<sequence>MTSAETTVQRRPVLSVGPQRAINLRPRSVAVLALTSLVGIVAYLWPFLVGSPQQGAASMAHAQDSVVVMALLLPLLVLVTAIELGEGGFDARAIGLLGVLTAAGTALRMAGGGVTGFNPMFFLIVLAGSVLGSGFGFILGATTMFASAIITGGIGPWLPFQMFGMAWIGAGAGWLPGRGTRAELWVAAAYGALTGLLYGALLNLWSWPFAAAGAERISYQPGGGLSETLRRYWAFYLATSLGWDLTRSVGTVIMTIAIGPPVLLALRRAAKRAHFVHR</sequence>
<dbReference type="STRING" id="1229780.BN381_330112"/>
<keyword evidence="1" id="KW-1133">Transmembrane helix</keyword>
<name>R4Z601_9ACTN</name>
<feature type="transmembrane region" description="Helical" evidence="1">
    <location>
        <begin position="156"/>
        <end position="175"/>
    </location>
</feature>
<organism evidence="2 3">
    <name type="scientific">Candidatus Neomicrothrix parvicella RN1</name>
    <dbReference type="NCBI Taxonomy" id="1229780"/>
    <lineage>
        <taxon>Bacteria</taxon>
        <taxon>Bacillati</taxon>
        <taxon>Actinomycetota</taxon>
        <taxon>Acidimicrobiia</taxon>
        <taxon>Acidimicrobiales</taxon>
        <taxon>Microthrixaceae</taxon>
        <taxon>Candidatus Neomicrothrix</taxon>
    </lineage>
</organism>
<feature type="transmembrane region" description="Helical" evidence="1">
    <location>
        <begin position="182"/>
        <end position="201"/>
    </location>
</feature>
<dbReference type="EMBL" id="CANL01000027">
    <property type="protein sequence ID" value="CCM64127.1"/>
    <property type="molecule type" value="Genomic_DNA"/>
</dbReference>